<dbReference type="Proteomes" id="UP000317291">
    <property type="component" value="Unassembled WGS sequence"/>
</dbReference>
<protein>
    <submittedName>
        <fullName evidence="2">Helix-turn-helix transcriptional regulator</fullName>
    </submittedName>
</protein>
<dbReference type="EMBL" id="VIGW01000002">
    <property type="protein sequence ID" value="TWS20817.1"/>
    <property type="molecule type" value="Genomic_DNA"/>
</dbReference>
<feature type="region of interest" description="Disordered" evidence="1">
    <location>
        <begin position="197"/>
        <end position="256"/>
    </location>
</feature>
<organism evidence="2 3">
    <name type="scientific">Tsukamurella asaccharolytica</name>
    <dbReference type="NCBI Taxonomy" id="2592067"/>
    <lineage>
        <taxon>Bacteria</taxon>
        <taxon>Bacillati</taxon>
        <taxon>Actinomycetota</taxon>
        <taxon>Actinomycetes</taxon>
        <taxon>Mycobacteriales</taxon>
        <taxon>Tsukamurellaceae</taxon>
        <taxon>Tsukamurella</taxon>
    </lineage>
</organism>
<evidence type="ECO:0000256" key="1">
    <source>
        <dbReference type="SAM" id="MobiDB-lite"/>
    </source>
</evidence>
<dbReference type="OrthoDB" id="4556508at2"/>
<evidence type="ECO:0000313" key="3">
    <source>
        <dbReference type="Proteomes" id="UP000317291"/>
    </source>
</evidence>
<feature type="compositionally biased region" description="Basic and acidic residues" evidence="1">
    <location>
        <begin position="84"/>
        <end position="100"/>
    </location>
</feature>
<feature type="region of interest" description="Disordered" evidence="1">
    <location>
        <begin position="261"/>
        <end position="280"/>
    </location>
</feature>
<gene>
    <name evidence="2" type="ORF">FK529_05715</name>
</gene>
<feature type="compositionally biased region" description="Basic and acidic residues" evidence="1">
    <location>
        <begin position="212"/>
        <end position="221"/>
    </location>
</feature>
<name>A0A5C5RCK9_9ACTN</name>
<sequence length="349" mass="37827">MPTTPSVARLGEAVKNRRGELGMSQADVMKAGGPSDTTQSKIELGVALKVGAQTLAKYDRALRWKSGRARAVLMGDAVVAEDAVDQRGEQAKPRRPRDGAEVDAVAPIPPRRPQFGAWSLGPDLMVQLDLAADEVEFMANTSSGYTEEDDITAVIDDLENLVYAVDELLPILRAVTEVGVGGTTHLAIEKAKEQARRKSARAAKMQADVESALERKGKQDAFGRPVPPEGLEYHTLPPSTPGIPVEQQGESLAETDRQPQDLTANAHPDGPDRWPSGEPVYDEHWSQWKAWQSAGAPVGAWEAFRASNEQQAYDLAQRFIDRPTDAERLHRAQDDDAEAPDSEGPEAGA</sequence>
<dbReference type="AlphaFoldDB" id="A0A5C5RCK9"/>
<dbReference type="InterPro" id="IPR010982">
    <property type="entry name" value="Lambda_DNA-bd_dom_sf"/>
</dbReference>
<dbReference type="SUPFAM" id="SSF47413">
    <property type="entry name" value="lambda repressor-like DNA-binding domains"/>
    <property type="match status" value="1"/>
</dbReference>
<feature type="region of interest" description="Disordered" evidence="1">
    <location>
        <begin position="1"/>
        <end position="38"/>
    </location>
</feature>
<comment type="caution">
    <text evidence="2">The sequence shown here is derived from an EMBL/GenBank/DDBJ whole genome shotgun (WGS) entry which is preliminary data.</text>
</comment>
<feature type="compositionally biased region" description="Acidic residues" evidence="1">
    <location>
        <begin position="335"/>
        <end position="349"/>
    </location>
</feature>
<reference evidence="2 3" key="1">
    <citation type="submission" date="2019-06" db="EMBL/GenBank/DDBJ databases">
        <title>Tsukamurella conjunctivitidis sp. nov., Tsukamurella assacharolytica sp. nov. and Tsukamurella sputae sp. nov. isolated from patients with conjunctivitis, bacteraemia (lymphoma) and respiratory infection (sputum) in Hong Kong.</title>
        <authorList>
            <person name="Teng J.L.L."/>
            <person name="Lee H.H."/>
            <person name="Fong J.Y.H."/>
            <person name="Fok K.M.N."/>
            <person name="Lau S.K.P."/>
            <person name="Woo P.C.Y."/>
        </authorList>
    </citation>
    <scope>NUCLEOTIDE SEQUENCE [LARGE SCALE GENOMIC DNA]</scope>
    <source>
        <strain evidence="2 3">HKU71</strain>
    </source>
</reference>
<feature type="compositionally biased region" description="Basic and acidic residues" evidence="1">
    <location>
        <begin position="319"/>
        <end position="334"/>
    </location>
</feature>
<feature type="region of interest" description="Disordered" evidence="1">
    <location>
        <begin position="84"/>
        <end position="108"/>
    </location>
</feature>
<feature type="region of interest" description="Disordered" evidence="1">
    <location>
        <begin position="315"/>
        <end position="349"/>
    </location>
</feature>
<proteinExistence type="predicted"/>
<dbReference type="RefSeq" id="WP_146560036.1">
    <property type="nucleotide sequence ID" value="NZ_VIGW01000002.1"/>
</dbReference>
<keyword evidence="3" id="KW-1185">Reference proteome</keyword>
<accession>A0A5C5RCK9</accession>
<dbReference type="GO" id="GO:0003677">
    <property type="term" value="F:DNA binding"/>
    <property type="evidence" value="ECO:0007669"/>
    <property type="project" value="InterPro"/>
</dbReference>
<evidence type="ECO:0000313" key="2">
    <source>
        <dbReference type="EMBL" id="TWS20817.1"/>
    </source>
</evidence>